<dbReference type="GO" id="GO:0030313">
    <property type="term" value="C:cell envelope"/>
    <property type="evidence" value="ECO:0007669"/>
    <property type="project" value="UniProtKB-SubCell"/>
</dbReference>
<evidence type="ECO:0000313" key="7">
    <source>
        <dbReference type="EMBL" id="HDR00170.1"/>
    </source>
</evidence>
<dbReference type="GO" id="GO:0016491">
    <property type="term" value="F:oxidoreductase activity"/>
    <property type="evidence" value="ECO:0007669"/>
    <property type="project" value="InterPro"/>
</dbReference>
<dbReference type="SUPFAM" id="SSF52833">
    <property type="entry name" value="Thioredoxin-like"/>
    <property type="match status" value="1"/>
</dbReference>
<evidence type="ECO:0000256" key="5">
    <source>
        <dbReference type="SAM" id="SignalP"/>
    </source>
</evidence>
<sequence length="474" mass="53115">MNNDREVLMTDRRMIRLVFLCAVLAATARAAPVPEPVLAAREFLPLAEPALPRYRFEVGQELLYRTLGTLAGDSVIGTRDRASRYTVINEDPDGTCRLLIHVTDAEQRLDAPHNPPARTWLAYADVTPDGQYELNRTIKLVDRAAFITPLPAETAAAWTKPDPRGMEDMAFTVAGVDPLDHHLLAIRQAGSGLRERVYGSEYAATILFDTALGLITHKELVVREGDYVPGRWVTMTELDSVRYLEEEELDSVARDAGIWFDAWAAWDSLTDIAEDEPDRADALWDAADSTLARAVRALTRPEFVANAESELARWRRVRDYYATAEKERPDLAGKPAPNWELLDLDGNTHRLADYRGRVVVLDFWYRLCGWCIQALLELERLQERYRGRPVAVLGVNVDEDPAEPRQVARALGLDFPTLLSQATEQDYGVTGFPTTFIIGPDGVVAEVHRGLRPEMVERLAATIDRLLEAGGEER</sequence>
<evidence type="ECO:0000256" key="1">
    <source>
        <dbReference type="ARBA" id="ARBA00004196"/>
    </source>
</evidence>
<evidence type="ECO:0000256" key="4">
    <source>
        <dbReference type="ARBA" id="ARBA00023284"/>
    </source>
</evidence>
<feature type="signal peptide" evidence="5">
    <location>
        <begin position="1"/>
        <end position="30"/>
    </location>
</feature>
<evidence type="ECO:0000259" key="6">
    <source>
        <dbReference type="PROSITE" id="PS51352"/>
    </source>
</evidence>
<comment type="subcellular location">
    <subcellularLocation>
        <location evidence="1">Cell envelope</location>
    </subcellularLocation>
</comment>
<keyword evidence="3" id="KW-1015">Disulfide bond</keyword>
<accession>A0A7V0T6N4</accession>
<dbReference type="InterPro" id="IPR013740">
    <property type="entry name" value="Redoxin"/>
</dbReference>
<keyword evidence="5" id="KW-0732">Signal</keyword>
<dbReference type="AlphaFoldDB" id="A0A7V0T6N4"/>
<dbReference type="PROSITE" id="PS51352">
    <property type="entry name" value="THIOREDOXIN_2"/>
    <property type="match status" value="1"/>
</dbReference>
<keyword evidence="4" id="KW-0676">Redox-active center</keyword>
<dbReference type="CDD" id="cd02966">
    <property type="entry name" value="TlpA_like_family"/>
    <property type="match status" value="1"/>
</dbReference>
<protein>
    <submittedName>
        <fullName evidence="7">TlpA family protein disulfide reductase</fullName>
    </submittedName>
</protein>
<feature type="domain" description="Thioredoxin" evidence="6">
    <location>
        <begin position="330"/>
        <end position="468"/>
    </location>
</feature>
<dbReference type="InterPro" id="IPR050553">
    <property type="entry name" value="Thioredoxin_ResA/DsbE_sf"/>
</dbReference>
<name>A0A7V0T6N4_UNCW3</name>
<keyword evidence="2" id="KW-0201">Cytochrome c-type biogenesis</keyword>
<comment type="caution">
    <text evidence="7">The sequence shown here is derived from an EMBL/GenBank/DDBJ whole genome shotgun (WGS) entry which is preliminary data.</text>
</comment>
<dbReference type="GO" id="GO:0017004">
    <property type="term" value="P:cytochrome complex assembly"/>
    <property type="evidence" value="ECO:0007669"/>
    <property type="project" value="UniProtKB-KW"/>
</dbReference>
<gene>
    <name evidence="7" type="ORF">ENN51_07810</name>
</gene>
<evidence type="ECO:0000256" key="3">
    <source>
        <dbReference type="ARBA" id="ARBA00023157"/>
    </source>
</evidence>
<proteinExistence type="predicted"/>
<organism evidence="7">
    <name type="scientific">candidate division WOR-3 bacterium</name>
    <dbReference type="NCBI Taxonomy" id="2052148"/>
    <lineage>
        <taxon>Bacteria</taxon>
        <taxon>Bacteria division WOR-3</taxon>
    </lineage>
</organism>
<dbReference type="Gene3D" id="3.40.30.10">
    <property type="entry name" value="Glutaredoxin"/>
    <property type="match status" value="1"/>
</dbReference>
<dbReference type="EMBL" id="DSBX01000300">
    <property type="protein sequence ID" value="HDR00170.1"/>
    <property type="molecule type" value="Genomic_DNA"/>
</dbReference>
<dbReference type="PANTHER" id="PTHR42852:SF6">
    <property type="entry name" value="THIOL:DISULFIDE INTERCHANGE PROTEIN DSBE"/>
    <property type="match status" value="1"/>
</dbReference>
<dbReference type="InterPro" id="IPR036249">
    <property type="entry name" value="Thioredoxin-like_sf"/>
</dbReference>
<dbReference type="InterPro" id="IPR013766">
    <property type="entry name" value="Thioredoxin_domain"/>
</dbReference>
<reference evidence="7" key="1">
    <citation type="journal article" date="2020" name="mSystems">
        <title>Genome- and Community-Level Interaction Insights into Carbon Utilization and Element Cycling Functions of Hydrothermarchaeota in Hydrothermal Sediment.</title>
        <authorList>
            <person name="Zhou Z."/>
            <person name="Liu Y."/>
            <person name="Xu W."/>
            <person name="Pan J."/>
            <person name="Luo Z.H."/>
            <person name="Li M."/>
        </authorList>
    </citation>
    <scope>NUCLEOTIDE SEQUENCE [LARGE SCALE GENOMIC DNA]</scope>
    <source>
        <strain evidence="7">SpSt-1182</strain>
    </source>
</reference>
<dbReference type="Proteomes" id="UP000885672">
    <property type="component" value="Unassembled WGS sequence"/>
</dbReference>
<feature type="chain" id="PRO_5031277456" evidence="5">
    <location>
        <begin position="31"/>
        <end position="474"/>
    </location>
</feature>
<evidence type="ECO:0000256" key="2">
    <source>
        <dbReference type="ARBA" id="ARBA00022748"/>
    </source>
</evidence>
<dbReference type="PANTHER" id="PTHR42852">
    <property type="entry name" value="THIOL:DISULFIDE INTERCHANGE PROTEIN DSBE"/>
    <property type="match status" value="1"/>
</dbReference>
<dbReference type="Pfam" id="PF08534">
    <property type="entry name" value="Redoxin"/>
    <property type="match status" value="1"/>
</dbReference>